<name>A0A014QC97_9BURK</name>
<dbReference type="Pfam" id="PF03401">
    <property type="entry name" value="TctC"/>
    <property type="match status" value="1"/>
</dbReference>
<sequence length="331" mass="35959">MTHASRRRFLVQTAPQAAVLAAASVAGWRWSWASEKPLRILVGFPPGGGTDVIARLLQEPLGRRLGRTVIIENKPGAGGQIAAQQLKTSVPDGSTLFLTHDHSISILPQVVRHAGFDPAVDFEPVGGFASFVNTFAVSGLHPARSFEEYLKWVRKSSHGRSAVGIPAPASTPEFLVKQLAQRYDLDLQSVPYKGSAPMIGDMLGRQIEAGIGSVQDFVHYHKEGKLRVLAVLGGRRQPLLPEVPTFSELGLKGLEDMPYYGIYAPKGVPAAFIQQFAKALADSVQEPAIRQQLEAIGLVVDAMGPEQLAQREKAYTAVWKRIIQDSGFQPQ</sequence>
<evidence type="ECO:0000313" key="3">
    <source>
        <dbReference type="Proteomes" id="UP000020766"/>
    </source>
</evidence>
<evidence type="ECO:0000256" key="1">
    <source>
        <dbReference type="ARBA" id="ARBA00006987"/>
    </source>
</evidence>
<dbReference type="RefSeq" id="WP_051519396.1">
    <property type="nucleotide sequence ID" value="NZ_JBOK01000005.1"/>
</dbReference>
<dbReference type="EMBL" id="JBOK01000005">
    <property type="protein sequence ID" value="EXU80772.1"/>
    <property type="molecule type" value="Genomic_DNA"/>
</dbReference>
<dbReference type="PANTHER" id="PTHR42928:SF5">
    <property type="entry name" value="BLR1237 PROTEIN"/>
    <property type="match status" value="1"/>
</dbReference>
<dbReference type="InterPro" id="IPR042100">
    <property type="entry name" value="Bug_dom1"/>
</dbReference>
<dbReference type="SUPFAM" id="SSF53850">
    <property type="entry name" value="Periplasmic binding protein-like II"/>
    <property type="match status" value="1"/>
</dbReference>
<dbReference type="PIRSF" id="PIRSF017082">
    <property type="entry name" value="YflP"/>
    <property type="match status" value="1"/>
</dbReference>
<dbReference type="Proteomes" id="UP000020766">
    <property type="component" value="Unassembled WGS sequence"/>
</dbReference>
<dbReference type="CDD" id="cd13579">
    <property type="entry name" value="PBP2_Bug_NagM"/>
    <property type="match status" value="1"/>
</dbReference>
<evidence type="ECO:0000313" key="2">
    <source>
        <dbReference type="EMBL" id="EXU80772.1"/>
    </source>
</evidence>
<reference evidence="2 3" key="1">
    <citation type="submission" date="2014-01" db="EMBL/GenBank/DDBJ databases">
        <title>Interspecies Systems Biology Uncovers Metabolites Affecting C. elegans Gene Expression and Life History Traits.</title>
        <authorList>
            <person name="Watson E."/>
            <person name="Macneil L.T."/>
            <person name="Ritter A.D."/>
            <person name="Yilmaz L.S."/>
            <person name="Rosebrock A.P."/>
            <person name="Caudy A.A."/>
            <person name="Walhout A.J."/>
        </authorList>
    </citation>
    <scope>NUCLEOTIDE SEQUENCE [LARGE SCALE GENOMIC DNA]</scope>
    <source>
        <strain evidence="2 3">DA1877</strain>
    </source>
</reference>
<protein>
    <submittedName>
        <fullName evidence="2">Twin-arginine translocation pathway signal</fullName>
    </submittedName>
</protein>
<dbReference type="Gene3D" id="3.40.190.150">
    <property type="entry name" value="Bordetella uptake gene, domain 1"/>
    <property type="match status" value="1"/>
</dbReference>
<dbReference type="Gene3D" id="3.40.190.10">
    <property type="entry name" value="Periplasmic binding protein-like II"/>
    <property type="match status" value="1"/>
</dbReference>
<proteinExistence type="inferred from homology"/>
<dbReference type="PANTHER" id="PTHR42928">
    <property type="entry name" value="TRICARBOXYLATE-BINDING PROTEIN"/>
    <property type="match status" value="1"/>
</dbReference>
<keyword evidence="3" id="KW-1185">Reference proteome</keyword>
<organism evidence="2 3">
    <name type="scientific">Comamonas aquatica DA1877</name>
    <dbReference type="NCBI Taxonomy" id="1457173"/>
    <lineage>
        <taxon>Bacteria</taxon>
        <taxon>Pseudomonadati</taxon>
        <taxon>Pseudomonadota</taxon>
        <taxon>Betaproteobacteria</taxon>
        <taxon>Burkholderiales</taxon>
        <taxon>Comamonadaceae</taxon>
        <taxon>Comamonas</taxon>
    </lineage>
</organism>
<accession>A0A014QC97</accession>
<gene>
    <name evidence="2" type="ORF">AX13_14120</name>
</gene>
<comment type="similarity">
    <text evidence="1">Belongs to the UPF0065 (bug) family.</text>
</comment>
<dbReference type="InterPro" id="IPR005064">
    <property type="entry name" value="BUG"/>
</dbReference>
<dbReference type="InterPro" id="IPR006311">
    <property type="entry name" value="TAT_signal"/>
</dbReference>
<dbReference type="AlphaFoldDB" id="A0A014QC97"/>
<comment type="caution">
    <text evidence="2">The sequence shown here is derived from an EMBL/GenBank/DDBJ whole genome shotgun (WGS) entry which is preliminary data.</text>
</comment>
<dbReference type="PROSITE" id="PS51318">
    <property type="entry name" value="TAT"/>
    <property type="match status" value="1"/>
</dbReference>
<dbReference type="STRING" id="225991.MA05_05310"/>
<dbReference type="PATRIC" id="fig|1457173.3.peg.1107"/>